<comment type="caution">
    <text evidence="1">The sequence shown here is derived from an EMBL/GenBank/DDBJ whole genome shotgun (WGS) entry which is preliminary data.</text>
</comment>
<evidence type="ECO:0000313" key="1">
    <source>
        <dbReference type="EMBL" id="KAL3845536.1"/>
    </source>
</evidence>
<dbReference type="Proteomes" id="UP001634393">
    <property type="component" value="Unassembled WGS sequence"/>
</dbReference>
<reference evidence="1 2" key="1">
    <citation type="submission" date="2024-12" db="EMBL/GenBank/DDBJ databases">
        <title>The unique morphological basis and parallel evolutionary history of personate flowers in Penstemon.</title>
        <authorList>
            <person name="Depatie T.H."/>
            <person name="Wessinger C.A."/>
        </authorList>
    </citation>
    <scope>NUCLEOTIDE SEQUENCE [LARGE SCALE GENOMIC DNA]</scope>
    <source>
        <strain evidence="1">WTNN_2</strain>
        <tissue evidence="1">Leaf</tissue>
    </source>
</reference>
<dbReference type="AlphaFoldDB" id="A0ABD3U9P5"/>
<evidence type="ECO:0000313" key="2">
    <source>
        <dbReference type="Proteomes" id="UP001634393"/>
    </source>
</evidence>
<gene>
    <name evidence="1" type="ORF">ACJIZ3_002939</name>
</gene>
<protein>
    <submittedName>
        <fullName evidence="1">Uncharacterized protein</fullName>
    </submittedName>
</protein>
<name>A0ABD3U9P5_9LAMI</name>
<keyword evidence="2" id="KW-1185">Reference proteome</keyword>
<organism evidence="1 2">
    <name type="scientific">Penstemon smallii</name>
    <dbReference type="NCBI Taxonomy" id="265156"/>
    <lineage>
        <taxon>Eukaryota</taxon>
        <taxon>Viridiplantae</taxon>
        <taxon>Streptophyta</taxon>
        <taxon>Embryophyta</taxon>
        <taxon>Tracheophyta</taxon>
        <taxon>Spermatophyta</taxon>
        <taxon>Magnoliopsida</taxon>
        <taxon>eudicotyledons</taxon>
        <taxon>Gunneridae</taxon>
        <taxon>Pentapetalae</taxon>
        <taxon>asterids</taxon>
        <taxon>lamiids</taxon>
        <taxon>Lamiales</taxon>
        <taxon>Plantaginaceae</taxon>
        <taxon>Cheloneae</taxon>
        <taxon>Penstemon</taxon>
    </lineage>
</organism>
<proteinExistence type="predicted"/>
<accession>A0ABD3U9P5</accession>
<dbReference type="EMBL" id="JBJXBP010000002">
    <property type="protein sequence ID" value="KAL3845536.1"/>
    <property type="molecule type" value="Genomic_DNA"/>
</dbReference>
<sequence>MARARFGGRSYGGGYTWCPRVSNVYVGMSDDDDGPRLGYVERLMQLPLKERCHEISLHYARLMQKSDLVFAAEAKKLMGGCPEKYFDVDSVAAAYLDNI</sequence>